<dbReference type="Proteomes" id="UP001597045">
    <property type="component" value="Unassembled WGS sequence"/>
</dbReference>
<feature type="transmembrane region" description="Helical" evidence="1">
    <location>
        <begin position="83"/>
        <end position="100"/>
    </location>
</feature>
<organism evidence="2 3">
    <name type="scientific">Kibdelosporangium lantanae</name>
    <dbReference type="NCBI Taxonomy" id="1497396"/>
    <lineage>
        <taxon>Bacteria</taxon>
        <taxon>Bacillati</taxon>
        <taxon>Actinomycetota</taxon>
        <taxon>Actinomycetes</taxon>
        <taxon>Pseudonocardiales</taxon>
        <taxon>Pseudonocardiaceae</taxon>
        <taxon>Kibdelosporangium</taxon>
    </lineage>
</organism>
<sequence length="184" mass="19547">MSDDYPPPADGYPVYAGQPYQPYQPYPPYPVYPPPPVNTRPGTMLAAGVLGFVQAGLTLAPTFVLMLVLSSVEAVNPQAHLDLLWGAVIAQFVGFGLLVAGSVQMVSGTSRAIYLVAVTLEILLSVYWAVCIGLLFEDTAKVWSVLVTNPVILFAAFYGVIPVIGLCLAASNGPGEHLAARRAR</sequence>
<keyword evidence="1" id="KW-0472">Membrane</keyword>
<evidence type="ECO:0000313" key="3">
    <source>
        <dbReference type="Proteomes" id="UP001597045"/>
    </source>
</evidence>
<protein>
    <submittedName>
        <fullName evidence="2">Uncharacterized protein</fullName>
    </submittedName>
</protein>
<dbReference type="EMBL" id="JBHTIS010002424">
    <property type="protein sequence ID" value="MFD1049826.1"/>
    <property type="molecule type" value="Genomic_DNA"/>
</dbReference>
<evidence type="ECO:0000313" key="2">
    <source>
        <dbReference type="EMBL" id="MFD1049826.1"/>
    </source>
</evidence>
<comment type="caution">
    <text evidence="2">The sequence shown here is derived from an EMBL/GenBank/DDBJ whole genome shotgun (WGS) entry which is preliminary data.</text>
</comment>
<feature type="transmembrane region" description="Helical" evidence="1">
    <location>
        <begin position="45"/>
        <end position="71"/>
    </location>
</feature>
<keyword evidence="3" id="KW-1185">Reference proteome</keyword>
<name>A0ABW3MHG5_9PSEU</name>
<accession>A0ABW3MHG5</accession>
<proteinExistence type="predicted"/>
<feature type="transmembrane region" description="Helical" evidence="1">
    <location>
        <begin position="112"/>
        <end position="136"/>
    </location>
</feature>
<keyword evidence="1" id="KW-0812">Transmembrane</keyword>
<evidence type="ECO:0000256" key="1">
    <source>
        <dbReference type="SAM" id="Phobius"/>
    </source>
</evidence>
<feature type="transmembrane region" description="Helical" evidence="1">
    <location>
        <begin position="151"/>
        <end position="171"/>
    </location>
</feature>
<gene>
    <name evidence="2" type="ORF">ACFQ1S_31980</name>
</gene>
<reference evidence="3" key="1">
    <citation type="journal article" date="2019" name="Int. J. Syst. Evol. Microbiol.">
        <title>The Global Catalogue of Microorganisms (GCM) 10K type strain sequencing project: providing services to taxonomists for standard genome sequencing and annotation.</title>
        <authorList>
            <consortium name="The Broad Institute Genomics Platform"/>
            <consortium name="The Broad Institute Genome Sequencing Center for Infectious Disease"/>
            <person name="Wu L."/>
            <person name="Ma J."/>
        </authorList>
    </citation>
    <scope>NUCLEOTIDE SEQUENCE [LARGE SCALE GENOMIC DNA]</scope>
    <source>
        <strain evidence="3">JCM 31486</strain>
    </source>
</reference>
<keyword evidence="1" id="KW-1133">Transmembrane helix</keyword>